<keyword evidence="1" id="KW-0472">Membrane</keyword>
<evidence type="ECO:0000256" key="1">
    <source>
        <dbReference type="SAM" id="Phobius"/>
    </source>
</evidence>
<evidence type="ECO:0000313" key="3">
    <source>
        <dbReference type="Proteomes" id="UP000022447"/>
    </source>
</evidence>
<dbReference type="eggNOG" id="ENOG50300YN">
    <property type="taxonomic scope" value="Bacteria"/>
</dbReference>
<dbReference type="RefSeq" id="WP_037263103.1">
    <property type="nucleotide sequence ID" value="NZ_JALZ01000012.1"/>
</dbReference>
<reference evidence="2 3" key="1">
    <citation type="submission" date="2014-01" db="EMBL/GenBank/DDBJ databases">
        <title>Roseivivax halodurans JCM 10272 Genome Sequencing.</title>
        <authorList>
            <person name="Lai Q."/>
            <person name="Li G."/>
            <person name="Shao Z."/>
        </authorList>
    </citation>
    <scope>NUCLEOTIDE SEQUENCE [LARGE SCALE GENOMIC DNA]</scope>
    <source>
        <strain evidence="2 3">JCM 10272</strain>
    </source>
</reference>
<gene>
    <name evidence="2" type="ORF">OCH239_04290</name>
</gene>
<proteinExistence type="predicted"/>
<keyword evidence="1" id="KW-1133">Transmembrane helix</keyword>
<comment type="caution">
    <text evidence="2">The sequence shown here is derived from an EMBL/GenBank/DDBJ whole genome shotgun (WGS) entry which is preliminary data.</text>
</comment>
<evidence type="ECO:0000313" key="2">
    <source>
        <dbReference type="EMBL" id="ETX14311.1"/>
    </source>
</evidence>
<protein>
    <submittedName>
        <fullName evidence="2">Uncharacterized protein</fullName>
    </submittedName>
</protein>
<accession>X7EGG5</accession>
<sequence length="66" mass="7050">MEPQLAAALSEAITEMHDPKNASEVDRAQIATLVDVKAFARELKLALAIQALAIVLAATTLLRLIP</sequence>
<dbReference type="AlphaFoldDB" id="X7EGG5"/>
<dbReference type="Proteomes" id="UP000022447">
    <property type="component" value="Unassembled WGS sequence"/>
</dbReference>
<name>X7EGG5_9RHOB</name>
<keyword evidence="1" id="KW-0812">Transmembrane</keyword>
<feature type="transmembrane region" description="Helical" evidence="1">
    <location>
        <begin position="45"/>
        <end position="65"/>
    </location>
</feature>
<keyword evidence="3" id="KW-1185">Reference proteome</keyword>
<organism evidence="2 3">
    <name type="scientific">Roseivivax halodurans JCM 10272</name>
    <dbReference type="NCBI Taxonomy" id="1449350"/>
    <lineage>
        <taxon>Bacteria</taxon>
        <taxon>Pseudomonadati</taxon>
        <taxon>Pseudomonadota</taxon>
        <taxon>Alphaproteobacteria</taxon>
        <taxon>Rhodobacterales</taxon>
        <taxon>Roseobacteraceae</taxon>
        <taxon>Roseivivax</taxon>
    </lineage>
</organism>
<dbReference type="EMBL" id="JALZ01000012">
    <property type="protein sequence ID" value="ETX14311.1"/>
    <property type="molecule type" value="Genomic_DNA"/>
</dbReference>